<dbReference type="EMBL" id="CP017819">
    <property type="protein sequence ID" value="APA10740.1"/>
    <property type="molecule type" value="Genomic_DNA"/>
</dbReference>
<gene>
    <name evidence="1" type="ORF">sscle_06g055100</name>
</gene>
<dbReference type="KEGG" id="ssl:SS1G_12393"/>
<name>A0A1D9Q702_SCLS1</name>
<dbReference type="RefSeq" id="XP_001586409.1">
    <property type="nucleotide sequence ID" value="XM_001586359.1"/>
</dbReference>
<reference evidence="2" key="1">
    <citation type="journal article" date="2017" name="Genome Biol. Evol.">
        <title>The complete genome sequence of the phytopathogenic fungus Sclerotinia sclerotiorum reveals insights into the genome architecture of broad host range pathogens.</title>
        <authorList>
            <person name="Derbyshire M."/>
            <person name="Denton-Giles M."/>
            <person name="Hegedus D."/>
            <person name="Seifbarghy S."/>
            <person name="Rollins J."/>
            <person name="van Kan J."/>
            <person name="Seidl M.F."/>
            <person name="Faino L."/>
            <person name="Mbengue M."/>
            <person name="Navaud O."/>
            <person name="Raffaele S."/>
            <person name="Hammond-Kosack K."/>
            <person name="Heard S."/>
            <person name="Oliver R."/>
        </authorList>
    </citation>
    <scope>NUCLEOTIDE SEQUENCE [LARGE SCALE GENOMIC DNA]</scope>
    <source>
        <strain evidence="2">ATCC 18683 / 1980 / Ss-1</strain>
    </source>
</reference>
<proteinExistence type="predicted"/>
<dbReference type="OrthoDB" id="5553476at2759"/>
<evidence type="ECO:0000313" key="2">
    <source>
        <dbReference type="Proteomes" id="UP000177798"/>
    </source>
</evidence>
<dbReference type="VEuPathDB" id="FungiDB:sscle_06g055100"/>
<dbReference type="Proteomes" id="UP000177798">
    <property type="component" value="Chromosome 6"/>
</dbReference>
<organism evidence="1 2">
    <name type="scientific">Sclerotinia sclerotiorum (strain ATCC 18683 / 1980 / Ss-1)</name>
    <name type="common">White mold</name>
    <name type="synonym">Whetzelinia sclerotiorum</name>
    <dbReference type="NCBI Taxonomy" id="665079"/>
    <lineage>
        <taxon>Eukaryota</taxon>
        <taxon>Fungi</taxon>
        <taxon>Dikarya</taxon>
        <taxon>Ascomycota</taxon>
        <taxon>Pezizomycotina</taxon>
        <taxon>Leotiomycetes</taxon>
        <taxon>Helotiales</taxon>
        <taxon>Sclerotiniaceae</taxon>
        <taxon>Sclerotinia</taxon>
    </lineage>
</organism>
<dbReference type="AlphaFoldDB" id="A0A1D9Q702"/>
<protein>
    <submittedName>
        <fullName evidence="1">Uncharacterized protein</fullName>
    </submittedName>
</protein>
<sequence length="117" mass="12911">MRAILEFLNGKEVDDEAVRNKRLDGVRDGTMGDGVKDKGEVTNGEVANKKMTDDLTHEEVKHEKKRGGMGLNVVFVEVAMLQGDKYKKILSEEVVRMVMGAVASPLLKAVEGGWIPR</sequence>
<accession>A0A1D9Q702</accession>
<evidence type="ECO:0000313" key="1">
    <source>
        <dbReference type="EMBL" id="APA10740.1"/>
    </source>
</evidence>